<evidence type="ECO:0000313" key="1">
    <source>
        <dbReference type="EMBL" id="KAK7507000.1"/>
    </source>
</evidence>
<protein>
    <submittedName>
        <fullName evidence="1">Uncharacterized protein</fullName>
    </submittedName>
</protein>
<gene>
    <name evidence="1" type="ORF">BaRGS_00001851</name>
</gene>
<name>A0ABD0M635_9CAEN</name>
<sequence>NKASWLKYLTRQQSAYMVSTSTYLLNHFSQSALSFGDLGSANGVTGRSTGAGIGESLTQEQ</sequence>
<organism evidence="1 2">
    <name type="scientific">Batillaria attramentaria</name>
    <dbReference type="NCBI Taxonomy" id="370345"/>
    <lineage>
        <taxon>Eukaryota</taxon>
        <taxon>Metazoa</taxon>
        <taxon>Spiralia</taxon>
        <taxon>Lophotrochozoa</taxon>
        <taxon>Mollusca</taxon>
        <taxon>Gastropoda</taxon>
        <taxon>Caenogastropoda</taxon>
        <taxon>Sorbeoconcha</taxon>
        <taxon>Cerithioidea</taxon>
        <taxon>Batillariidae</taxon>
        <taxon>Batillaria</taxon>
    </lineage>
</organism>
<feature type="non-terminal residue" evidence="1">
    <location>
        <position position="1"/>
    </location>
</feature>
<evidence type="ECO:0000313" key="2">
    <source>
        <dbReference type="Proteomes" id="UP001519460"/>
    </source>
</evidence>
<accession>A0ABD0M635</accession>
<keyword evidence="2" id="KW-1185">Reference proteome</keyword>
<reference evidence="1 2" key="1">
    <citation type="journal article" date="2023" name="Sci. Data">
        <title>Genome assembly of the Korean intertidal mud-creeper Batillaria attramentaria.</title>
        <authorList>
            <person name="Patra A.K."/>
            <person name="Ho P.T."/>
            <person name="Jun S."/>
            <person name="Lee S.J."/>
            <person name="Kim Y."/>
            <person name="Won Y.J."/>
        </authorList>
    </citation>
    <scope>NUCLEOTIDE SEQUENCE [LARGE SCALE GENOMIC DNA]</scope>
    <source>
        <strain evidence="1">Wonlab-2016</strain>
    </source>
</reference>
<proteinExistence type="predicted"/>
<dbReference type="AlphaFoldDB" id="A0ABD0M635"/>
<comment type="caution">
    <text evidence="1">The sequence shown here is derived from an EMBL/GenBank/DDBJ whole genome shotgun (WGS) entry which is preliminary data.</text>
</comment>
<dbReference type="EMBL" id="JACVVK020000005">
    <property type="protein sequence ID" value="KAK7507000.1"/>
    <property type="molecule type" value="Genomic_DNA"/>
</dbReference>
<dbReference type="Proteomes" id="UP001519460">
    <property type="component" value="Unassembled WGS sequence"/>
</dbReference>